<feature type="domain" description="DUF559" evidence="2">
    <location>
        <begin position="10"/>
        <end position="113"/>
    </location>
</feature>
<sequence length="139" mass="15893">MQNQSTPIAQRNARALRSTMTDSERKLWPGLRAERLGVKFRRQHPFGNYIADFACLDPKLIVELDGSQHATDATYDERRDRYFREHGYAVLRFPSNAPLTNLDGVCTAIREQIKVLAGAAPTPALPQRGREQERRNERS</sequence>
<dbReference type="InterPro" id="IPR047216">
    <property type="entry name" value="Endonuclease_DUF559_bact"/>
</dbReference>
<feature type="region of interest" description="Disordered" evidence="1">
    <location>
        <begin position="1"/>
        <end position="21"/>
    </location>
</feature>
<accession>A0A934WKZ3</accession>
<dbReference type="RefSeq" id="WP_201165957.1">
    <property type="nucleotide sequence ID" value="NZ_JAEPWM010000001.1"/>
</dbReference>
<dbReference type="AlphaFoldDB" id="A0A934WKZ3"/>
<dbReference type="InterPro" id="IPR007569">
    <property type="entry name" value="DUF559"/>
</dbReference>
<dbReference type="Pfam" id="PF04480">
    <property type="entry name" value="DUF559"/>
    <property type="match status" value="1"/>
</dbReference>
<evidence type="ECO:0000259" key="2">
    <source>
        <dbReference type="Pfam" id="PF04480"/>
    </source>
</evidence>
<evidence type="ECO:0000313" key="3">
    <source>
        <dbReference type="EMBL" id="MBK6004562.1"/>
    </source>
</evidence>
<dbReference type="PANTHER" id="PTHR38590:SF1">
    <property type="entry name" value="BLL0828 PROTEIN"/>
    <property type="match status" value="1"/>
</dbReference>
<organism evidence="3 4">
    <name type="scientific">Ramlibacter ginsenosidimutans</name>
    <dbReference type="NCBI Taxonomy" id="502333"/>
    <lineage>
        <taxon>Bacteria</taxon>
        <taxon>Pseudomonadati</taxon>
        <taxon>Pseudomonadota</taxon>
        <taxon>Betaproteobacteria</taxon>
        <taxon>Burkholderiales</taxon>
        <taxon>Comamonadaceae</taxon>
        <taxon>Ramlibacter</taxon>
    </lineage>
</organism>
<feature type="compositionally biased region" description="Basic and acidic residues" evidence="1">
    <location>
        <begin position="128"/>
        <end position="139"/>
    </location>
</feature>
<gene>
    <name evidence="3" type="ORF">JJB11_00540</name>
</gene>
<proteinExistence type="predicted"/>
<evidence type="ECO:0000256" key="1">
    <source>
        <dbReference type="SAM" id="MobiDB-lite"/>
    </source>
</evidence>
<keyword evidence="4" id="KW-1185">Reference proteome</keyword>
<evidence type="ECO:0000313" key="4">
    <source>
        <dbReference type="Proteomes" id="UP000630528"/>
    </source>
</evidence>
<dbReference type="CDD" id="cd01038">
    <property type="entry name" value="Endonuclease_DUF559"/>
    <property type="match status" value="1"/>
</dbReference>
<dbReference type="PANTHER" id="PTHR38590">
    <property type="entry name" value="BLL0828 PROTEIN"/>
    <property type="match status" value="1"/>
</dbReference>
<dbReference type="Gene3D" id="3.40.960.10">
    <property type="entry name" value="VSR Endonuclease"/>
    <property type="match status" value="1"/>
</dbReference>
<protein>
    <submittedName>
        <fullName evidence="3">DUF559 domain-containing protein</fullName>
    </submittedName>
</protein>
<dbReference type="Proteomes" id="UP000630528">
    <property type="component" value="Unassembled WGS sequence"/>
</dbReference>
<reference evidence="3" key="1">
    <citation type="journal article" date="2012" name="J. Microbiol. Biotechnol.">
        <title>Ramlibacter ginsenosidimutans sp. nov., with ginsenoside-converting activity.</title>
        <authorList>
            <person name="Wang L."/>
            <person name="An D.S."/>
            <person name="Kim S.G."/>
            <person name="Jin F.X."/>
            <person name="Kim S.C."/>
            <person name="Lee S.T."/>
            <person name="Im W.T."/>
        </authorList>
    </citation>
    <scope>NUCLEOTIDE SEQUENCE</scope>
    <source>
        <strain evidence="3">KACC 17527</strain>
    </source>
</reference>
<name>A0A934WKZ3_9BURK</name>
<dbReference type="SUPFAM" id="SSF52980">
    <property type="entry name" value="Restriction endonuclease-like"/>
    <property type="match status" value="1"/>
</dbReference>
<dbReference type="InterPro" id="IPR011335">
    <property type="entry name" value="Restrct_endonuc-II-like"/>
</dbReference>
<reference evidence="3" key="2">
    <citation type="submission" date="2021-01" db="EMBL/GenBank/DDBJ databases">
        <authorList>
            <person name="Kang M."/>
        </authorList>
    </citation>
    <scope>NUCLEOTIDE SEQUENCE</scope>
    <source>
        <strain evidence="3">KACC 17527</strain>
    </source>
</reference>
<feature type="region of interest" description="Disordered" evidence="1">
    <location>
        <begin position="119"/>
        <end position="139"/>
    </location>
</feature>
<dbReference type="EMBL" id="JAEPWM010000001">
    <property type="protein sequence ID" value="MBK6004562.1"/>
    <property type="molecule type" value="Genomic_DNA"/>
</dbReference>
<comment type="caution">
    <text evidence="3">The sequence shown here is derived from an EMBL/GenBank/DDBJ whole genome shotgun (WGS) entry which is preliminary data.</text>
</comment>